<comment type="caution">
    <text evidence="5">The sequence shown here is derived from an EMBL/GenBank/DDBJ whole genome shotgun (WGS) entry which is preliminary data.</text>
</comment>
<keyword evidence="6" id="KW-1185">Reference proteome</keyword>
<accession>X6M3C3</accession>
<evidence type="ECO:0000256" key="4">
    <source>
        <dbReference type="PROSITE-ProRule" id="PRU00221"/>
    </source>
</evidence>
<dbReference type="AlphaFoldDB" id="X6M3C3"/>
<keyword evidence="3" id="KW-0677">Repeat</keyword>
<dbReference type="InterPro" id="IPR036322">
    <property type="entry name" value="WD40_repeat_dom_sf"/>
</dbReference>
<dbReference type="GO" id="GO:0010992">
    <property type="term" value="P:ubiquitin recycling"/>
    <property type="evidence" value="ECO:0007669"/>
    <property type="project" value="TreeGrafter"/>
</dbReference>
<proteinExistence type="predicted"/>
<dbReference type="CDD" id="cd00200">
    <property type="entry name" value="WD40"/>
    <property type="match status" value="1"/>
</dbReference>
<dbReference type="PANTHER" id="PTHR19849">
    <property type="entry name" value="PHOSPHOLIPASE A-2-ACTIVATING PROTEIN"/>
    <property type="match status" value="1"/>
</dbReference>
<evidence type="ECO:0000256" key="2">
    <source>
        <dbReference type="ARBA" id="ARBA00022574"/>
    </source>
</evidence>
<feature type="repeat" description="WD" evidence="4">
    <location>
        <begin position="249"/>
        <end position="275"/>
    </location>
</feature>
<dbReference type="Gene3D" id="2.130.10.10">
    <property type="entry name" value="YVTN repeat-like/Quinoprotein amine dehydrogenase"/>
    <property type="match status" value="2"/>
</dbReference>
<gene>
    <name evidence="5" type="ORF">RFI_28918</name>
</gene>
<feature type="repeat" description="WD" evidence="4">
    <location>
        <begin position="79"/>
        <end position="122"/>
    </location>
</feature>
<keyword evidence="1" id="KW-0963">Cytoplasm</keyword>
<dbReference type="GO" id="GO:0005634">
    <property type="term" value="C:nucleus"/>
    <property type="evidence" value="ECO:0007669"/>
    <property type="project" value="TreeGrafter"/>
</dbReference>
<dbReference type="Proteomes" id="UP000023152">
    <property type="component" value="Unassembled WGS sequence"/>
</dbReference>
<reference evidence="5 6" key="1">
    <citation type="journal article" date="2013" name="Curr. Biol.">
        <title>The Genome of the Foraminiferan Reticulomyxa filosa.</title>
        <authorList>
            <person name="Glockner G."/>
            <person name="Hulsmann N."/>
            <person name="Schleicher M."/>
            <person name="Noegel A.A."/>
            <person name="Eichinger L."/>
            <person name="Gallinger C."/>
            <person name="Pawlowski J."/>
            <person name="Sierra R."/>
            <person name="Euteneuer U."/>
            <person name="Pillet L."/>
            <person name="Moustafa A."/>
            <person name="Platzer M."/>
            <person name="Groth M."/>
            <person name="Szafranski K."/>
            <person name="Schliwa M."/>
        </authorList>
    </citation>
    <scope>NUCLEOTIDE SEQUENCE [LARGE SCALE GENOMIC DNA]</scope>
</reference>
<organism evidence="5 6">
    <name type="scientific">Reticulomyxa filosa</name>
    <dbReference type="NCBI Taxonomy" id="46433"/>
    <lineage>
        <taxon>Eukaryota</taxon>
        <taxon>Sar</taxon>
        <taxon>Rhizaria</taxon>
        <taxon>Retaria</taxon>
        <taxon>Foraminifera</taxon>
        <taxon>Monothalamids</taxon>
        <taxon>Reticulomyxidae</taxon>
        <taxon>Reticulomyxa</taxon>
    </lineage>
</organism>
<feature type="repeat" description="WD" evidence="4">
    <location>
        <begin position="123"/>
        <end position="170"/>
    </location>
</feature>
<dbReference type="InterPro" id="IPR015943">
    <property type="entry name" value="WD40/YVTN_repeat-like_dom_sf"/>
</dbReference>
<dbReference type="PROSITE" id="PS00678">
    <property type="entry name" value="WD_REPEATS_1"/>
    <property type="match status" value="3"/>
</dbReference>
<dbReference type="EMBL" id="ASPP01024962">
    <property type="protein sequence ID" value="ETO08468.1"/>
    <property type="molecule type" value="Genomic_DNA"/>
</dbReference>
<protein>
    <submittedName>
        <fullName evidence="5">Uncharacterized protein</fullName>
    </submittedName>
</protein>
<feature type="non-terminal residue" evidence="5">
    <location>
        <position position="302"/>
    </location>
</feature>
<dbReference type="PROSITE" id="PS50082">
    <property type="entry name" value="WD_REPEATS_2"/>
    <property type="match status" value="3"/>
</dbReference>
<dbReference type="Pfam" id="PF00400">
    <property type="entry name" value="WD40"/>
    <property type="match status" value="5"/>
</dbReference>
<name>X6M3C3_RETFI</name>
<dbReference type="GO" id="GO:0043130">
    <property type="term" value="F:ubiquitin binding"/>
    <property type="evidence" value="ECO:0007669"/>
    <property type="project" value="TreeGrafter"/>
</dbReference>
<evidence type="ECO:0000313" key="5">
    <source>
        <dbReference type="EMBL" id="ETO08468.1"/>
    </source>
</evidence>
<sequence length="302" mass="34740">MLTLEKEKTSPKRELVSFQFNSLEKLSEEEENQLIIEYWTRTLKIKLGWIKDFDIIIIKYAANVFLLETFRSSKLLKKCIGHTSSVHGIDYSTLDGRQLLCSGSSDNTVRVWDIETNTQIQLFDGHSSSVLSVKFSPYHYHTKNRNVICSSSYDYTVRFWDMKDNQQSKILHDYNRRGVHCVTFSPFHGGRYLCPAFNDFIDLWDIEKPKSLHVFRGHKHFVQCVDFSPLQMNDDNDNKSGIAGVIGGNGYTICSGSYDKTVRIWDIETTKQLLVLKGHEDTINCVKYVPNGSRNISNGINT</sequence>
<keyword evidence="2 4" id="KW-0853">WD repeat</keyword>
<dbReference type="PANTHER" id="PTHR19849:SF0">
    <property type="entry name" value="PHOSPHOLIPASE A-2-ACTIVATING PROTEIN"/>
    <property type="match status" value="1"/>
</dbReference>
<evidence type="ECO:0000313" key="6">
    <source>
        <dbReference type="Proteomes" id="UP000023152"/>
    </source>
</evidence>
<evidence type="ECO:0000256" key="1">
    <source>
        <dbReference type="ARBA" id="ARBA00022490"/>
    </source>
</evidence>
<dbReference type="OrthoDB" id="273771at2759"/>
<dbReference type="SUPFAM" id="SSF50978">
    <property type="entry name" value="WD40 repeat-like"/>
    <property type="match status" value="1"/>
</dbReference>
<evidence type="ECO:0000256" key="3">
    <source>
        <dbReference type="ARBA" id="ARBA00022737"/>
    </source>
</evidence>
<dbReference type="SMART" id="SM00320">
    <property type="entry name" value="WD40"/>
    <property type="match status" value="5"/>
</dbReference>
<dbReference type="InterPro" id="IPR020472">
    <property type="entry name" value="WD40_PAC1"/>
</dbReference>
<dbReference type="GO" id="GO:0005737">
    <property type="term" value="C:cytoplasm"/>
    <property type="evidence" value="ECO:0007669"/>
    <property type="project" value="TreeGrafter"/>
</dbReference>
<dbReference type="PRINTS" id="PR00320">
    <property type="entry name" value="GPROTEINBRPT"/>
</dbReference>
<dbReference type="PROSITE" id="PS50294">
    <property type="entry name" value="WD_REPEATS_REGION"/>
    <property type="match status" value="2"/>
</dbReference>
<dbReference type="GO" id="GO:0043161">
    <property type="term" value="P:proteasome-mediated ubiquitin-dependent protein catabolic process"/>
    <property type="evidence" value="ECO:0007669"/>
    <property type="project" value="TreeGrafter"/>
</dbReference>
<dbReference type="InterPro" id="IPR019775">
    <property type="entry name" value="WD40_repeat_CS"/>
</dbReference>
<dbReference type="InterPro" id="IPR001680">
    <property type="entry name" value="WD40_rpt"/>
</dbReference>